<feature type="transmembrane region" description="Helical" evidence="13">
    <location>
        <begin position="268"/>
        <end position="290"/>
    </location>
</feature>
<dbReference type="Proteomes" id="UP001307889">
    <property type="component" value="Chromosome 9"/>
</dbReference>
<evidence type="ECO:0000256" key="11">
    <source>
        <dbReference type="ARBA" id="ARBA00034430"/>
    </source>
</evidence>
<dbReference type="Pfam" id="PF22614">
    <property type="entry name" value="Slo-like_RCK"/>
    <property type="match status" value="2"/>
</dbReference>
<evidence type="ECO:0000256" key="4">
    <source>
        <dbReference type="ARBA" id="ARBA00022692"/>
    </source>
</evidence>
<feature type="region of interest" description="Disordered" evidence="12">
    <location>
        <begin position="682"/>
        <end position="772"/>
    </location>
</feature>
<protein>
    <submittedName>
        <fullName evidence="15">Calcium-activated BK potassium channel alpha subunit</fullName>
    </submittedName>
</protein>
<dbReference type="InterPro" id="IPR003148">
    <property type="entry name" value="RCK_N"/>
</dbReference>
<evidence type="ECO:0000256" key="3">
    <source>
        <dbReference type="ARBA" id="ARBA00022538"/>
    </source>
</evidence>
<dbReference type="Pfam" id="PF07885">
    <property type="entry name" value="Ion_trans_2"/>
    <property type="match status" value="1"/>
</dbReference>
<keyword evidence="10 15" id="KW-0407">Ion channel</keyword>
<dbReference type="InterPro" id="IPR003929">
    <property type="entry name" value="K_chnl_BK_asu"/>
</dbReference>
<accession>A0ABN7B4Y3</accession>
<dbReference type="InterPro" id="IPR047871">
    <property type="entry name" value="K_chnl_Slo-like"/>
</dbReference>
<feature type="region of interest" description="Disordered" evidence="12">
    <location>
        <begin position="1249"/>
        <end position="1279"/>
    </location>
</feature>
<dbReference type="GO" id="GO:0034220">
    <property type="term" value="P:monoatomic ion transmembrane transport"/>
    <property type="evidence" value="ECO:0007669"/>
    <property type="project" value="UniProtKB-KW"/>
</dbReference>
<keyword evidence="2" id="KW-0813">Transport</keyword>
<keyword evidence="8" id="KW-0406">Ion transport</keyword>
<sequence length="1390" mass="156094">MSLFFFRLHAVRSWRRDGGGQPRRKKRSTGSGLVVGCAGTLPMRRPNVNVDSSTLFERPPVTPSDSLDEVAFKIPRVRVEYYVNENTFKERLQLYFIKNQRSSLRIRIANLFFKLLSCVLYIIRVITDEDPIYATCYGCSVSNKSEFIVSHNLTEEAFQENPIINWDAIVWVKRPLMLWVVQTVLAFISVTEALLLAYLGYKGNIWQQLLSFHFILEMVNTIPFAATIVYAPCRHLFIPVFLNCWLAKKSLENMFNDLHRAMQKSQSALSQQLMILSATLLCLVFTSVCGIQHFQRAGHRHLNLFQSTYYVVVTFSTVGYGDFVPDIWPSQLYMVIMICVALIVLPTQFEQLAFTWMERQKLGGSYSSHRAQSEKHVVVCSTTLHADTIMDFLNEFYAHPLLQDYYVVLLSPMELDTTMRMILQVPIWAQRVIYIQGSCLKDVDLARARMNEAEACFVLAARNYADKTAADEHTILRSWAVKDFAPSVPQYVQIFRPENKLHVKFAEHVVCEDELKYALLANNCTCPGASTLVTLLLHTSRGQEGQTSSEEWHRLYGRCSGNEIYHIRLEDSRFFGEYEGKSFTYASFHSHRKYGVALVGVRPAELPEFYEDTILLNPGPRHIMKKTDTCYYMSITKEENSAFVVASNQAAAAAAVTSNQTEPIPQAKTEETIETMISTPRLKEACPGGGTPIISGGGGDGPCSQGNHLGVPKPPESNPNLLSPEILNQRRGSRRPSILPVPDMFTSSTLNISTTPQDELDESEDEMDDDVPWRSPSEKIAFHISVSDADEHDAFPVVNDWRAEMKRIVKGFPPVSPYIGVSPTLCYLLKEKKPLCCLQLAQVCEHCTHRNAKEYNWQNKTIILAADYASNGIYNFIIPLRAHFRSKNSLNPIILLLERRPDIAFLDSVSYFPLIYWMLGSIDCLDDLLRAGITLAENVVVVNKELSNSAEEDTLADCNTIVAVQTMFKFFPSIKSITELSQSSNMRFMQFRAHDRYALHLSKMEKREKERGSHISYMFRLPFAAGSVFSASMLDTLLYQAFVKDYVITFVRLLLGVDQAPGSGFLTSMKITKEDMWIRTYGRLYQKLCSTTCEIPIGIYRTQDTSITGSPQEPCSAEGSMVYQPLPTNCVNTNGVQSSMYSINIGDEAKDNHTEMIERAEIANLVRSRMESLNLPSIDYDDVSEKRSSLSYVIINPSCDLKLEEGDIIYLIRPSPFSAQKTFERHNSRRKSNISFCSTQLLAAAGSRRGSAQYFPPPPARPPPLATTKANSLSLPDSPTVAGAFRGRSNSLRVVDDILLRRSNSLRQGLQMRKSSLEEIGIGIGHFPSTMTPLPVETSGIKIALNGSIGLEVTPPEENSSPSISSNTGLLVAPQSSGPTNPESLQGTIV</sequence>
<reference evidence="15 16" key="1">
    <citation type="submission" date="2023-09" db="EMBL/GenBank/DDBJ databases">
        <title>Nesidiocoris tenuis whole genome shotgun sequence.</title>
        <authorList>
            <person name="Shibata T."/>
            <person name="Shimoda M."/>
            <person name="Kobayashi T."/>
            <person name="Uehara T."/>
        </authorList>
    </citation>
    <scope>NUCLEOTIDE SEQUENCE [LARGE SCALE GENOMIC DNA]</scope>
    <source>
        <strain evidence="15 16">Japan</strain>
    </source>
</reference>
<feature type="compositionally biased region" description="Polar residues" evidence="12">
    <location>
        <begin position="1268"/>
        <end position="1277"/>
    </location>
</feature>
<feature type="transmembrane region" description="Helical" evidence="13">
    <location>
        <begin position="176"/>
        <end position="201"/>
    </location>
</feature>
<evidence type="ECO:0000256" key="2">
    <source>
        <dbReference type="ARBA" id="ARBA00022448"/>
    </source>
</evidence>
<comment type="subcellular location">
    <subcellularLocation>
        <location evidence="1">Membrane</location>
        <topology evidence="1">Multi-pass membrane protein</topology>
    </subcellularLocation>
</comment>
<keyword evidence="3" id="KW-0633">Potassium transport</keyword>
<evidence type="ECO:0000256" key="10">
    <source>
        <dbReference type="ARBA" id="ARBA00023303"/>
    </source>
</evidence>
<feature type="compositionally biased region" description="Polar residues" evidence="12">
    <location>
        <begin position="745"/>
        <end position="757"/>
    </location>
</feature>
<feature type="compositionally biased region" description="Gly residues" evidence="12">
    <location>
        <begin position="687"/>
        <end position="701"/>
    </location>
</feature>
<evidence type="ECO:0000256" key="1">
    <source>
        <dbReference type="ARBA" id="ARBA00004141"/>
    </source>
</evidence>
<evidence type="ECO:0000256" key="7">
    <source>
        <dbReference type="ARBA" id="ARBA00022989"/>
    </source>
</evidence>
<evidence type="ECO:0000256" key="5">
    <source>
        <dbReference type="ARBA" id="ARBA00022826"/>
    </source>
</evidence>
<keyword evidence="16" id="KW-1185">Reference proteome</keyword>
<keyword evidence="7 13" id="KW-1133">Transmembrane helix</keyword>
<dbReference type="Gene3D" id="1.10.287.70">
    <property type="match status" value="1"/>
</dbReference>
<evidence type="ECO:0000256" key="12">
    <source>
        <dbReference type="SAM" id="MobiDB-lite"/>
    </source>
</evidence>
<evidence type="ECO:0000313" key="15">
    <source>
        <dbReference type="EMBL" id="BES98221.1"/>
    </source>
</evidence>
<feature type="region of interest" description="Disordered" evidence="12">
    <location>
        <begin position="1353"/>
        <end position="1390"/>
    </location>
</feature>
<dbReference type="PROSITE" id="PS51201">
    <property type="entry name" value="RCK_N"/>
    <property type="match status" value="1"/>
</dbReference>
<comment type="catalytic activity">
    <reaction evidence="11">
        <text>K(+)(in) = K(+)(out)</text>
        <dbReference type="Rhea" id="RHEA:29463"/>
        <dbReference type="ChEBI" id="CHEBI:29103"/>
    </reaction>
</comment>
<dbReference type="SUPFAM" id="SSF81324">
    <property type="entry name" value="Voltage-gated potassium channels"/>
    <property type="match status" value="1"/>
</dbReference>
<organism evidence="15 16">
    <name type="scientific">Nesidiocoris tenuis</name>
    <dbReference type="NCBI Taxonomy" id="355587"/>
    <lineage>
        <taxon>Eukaryota</taxon>
        <taxon>Metazoa</taxon>
        <taxon>Ecdysozoa</taxon>
        <taxon>Arthropoda</taxon>
        <taxon>Hexapoda</taxon>
        <taxon>Insecta</taxon>
        <taxon>Pterygota</taxon>
        <taxon>Neoptera</taxon>
        <taxon>Paraneoptera</taxon>
        <taxon>Hemiptera</taxon>
        <taxon>Heteroptera</taxon>
        <taxon>Panheteroptera</taxon>
        <taxon>Cimicomorpha</taxon>
        <taxon>Miridae</taxon>
        <taxon>Dicyphina</taxon>
        <taxon>Nesidiocoris</taxon>
    </lineage>
</organism>
<feature type="compositionally biased region" description="Low complexity" evidence="12">
    <location>
        <begin position="1356"/>
        <end position="1367"/>
    </location>
</feature>
<evidence type="ECO:0000256" key="6">
    <source>
        <dbReference type="ARBA" id="ARBA00022958"/>
    </source>
</evidence>
<dbReference type="Gene3D" id="3.40.50.720">
    <property type="entry name" value="NAD(P)-binding Rossmann-like Domain"/>
    <property type="match status" value="2"/>
</dbReference>
<gene>
    <name evidence="15" type="ORF">NTJ_11036</name>
</gene>
<keyword evidence="4 13" id="KW-0812">Transmembrane</keyword>
<feature type="transmembrane region" description="Helical" evidence="13">
    <location>
        <begin position="332"/>
        <end position="349"/>
    </location>
</feature>
<proteinExistence type="predicted"/>
<keyword evidence="9 13" id="KW-0472">Membrane</keyword>
<evidence type="ECO:0000256" key="8">
    <source>
        <dbReference type="ARBA" id="ARBA00023065"/>
    </source>
</evidence>
<keyword evidence="6" id="KW-0630">Potassium</keyword>
<name>A0ABN7B4Y3_9HEMI</name>
<evidence type="ECO:0000313" key="16">
    <source>
        <dbReference type="Proteomes" id="UP001307889"/>
    </source>
</evidence>
<dbReference type="PANTHER" id="PTHR10027:SF10">
    <property type="entry name" value="SLOWPOKE 2, ISOFORM D"/>
    <property type="match status" value="1"/>
</dbReference>
<feature type="compositionally biased region" description="Pro residues" evidence="12">
    <location>
        <begin position="1255"/>
        <end position="1265"/>
    </location>
</feature>
<dbReference type="PANTHER" id="PTHR10027">
    <property type="entry name" value="CALCIUM-ACTIVATED POTASSIUM CHANNEL ALPHA CHAIN"/>
    <property type="match status" value="1"/>
</dbReference>
<feature type="domain" description="RCK N-terminal" evidence="14">
    <location>
        <begin position="374"/>
        <end position="510"/>
    </location>
</feature>
<evidence type="ECO:0000256" key="9">
    <source>
        <dbReference type="ARBA" id="ARBA00023136"/>
    </source>
</evidence>
<dbReference type="EMBL" id="AP028917">
    <property type="protein sequence ID" value="BES98221.1"/>
    <property type="molecule type" value="Genomic_DNA"/>
</dbReference>
<feature type="compositionally biased region" description="Acidic residues" evidence="12">
    <location>
        <begin position="758"/>
        <end position="770"/>
    </location>
</feature>
<evidence type="ECO:0000256" key="13">
    <source>
        <dbReference type="SAM" id="Phobius"/>
    </source>
</evidence>
<feature type="compositionally biased region" description="Polar residues" evidence="12">
    <location>
        <begin position="1374"/>
        <end position="1390"/>
    </location>
</feature>
<dbReference type="InterPro" id="IPR013099">
    <property type="entry name" value="K_chnl_dom"/>
</dbReference>
<dbReference type="Pfam" id="PF03493">
    <property type="entry name" value="BK_channel_a"/>
    <property type="match status" value="1"/>
</dbReference>
<evidence type="ECO:0000259" key="14">
    <source>
        <dbReference type="PROSITE" id="PS51201"/>
    </source>
</evidence>
<keyword evidence="5" id="KW-0631">Potassium channel</keyword>